<dbReference type="PRINTS" id="PR01713">
    <property type="entry name" value="NUCEPIMERASE"/>
</dbReference>
<dbReference type="STRING" id="40754.THII_0054"/>
<dbReference type="KEGG" id="tig:THII_0054"/>
<keyword evidence="3" id="KW-1185">Reference proteome</keyword>
<gene>
    <name evidence="2" type="ORF">THII_0054</name>
</gene>
<dbReference type="Gene3D" id="3.40.50.720">
    <property type="entry name" value="NAD(P)-binding Rossmann-like Domain"/>
    <property type="match status" value="1"/>
</dbReference>
<dbReference type="InterPro" id="IPR050177">
    <property type="entry name" value="Lipid_A_modif_metabolic_enz"/>
</dbReference>
<evidence type="ECO:0000259" key="1">
    <source>
        <dbReference type="Pfam" id="PF01370"/>
    </source>
</evidence>
<proteinExistence type="predicted"/>
<sequence length="330" mass="37153">MKLFHPAILVTGGAGFIGSHLVEYLLERGESVRVLDNFSSGREKNLQYLPKQLHLEVIKGDISDFHTVLAAMQGIKYVFHQAGLVSVPLSIQQPQTSFRHNTIGTFNIFEAARLSGVLRIIFASSAAVYGENNDLPLKEETACLPLSPYALEKHYAEQLANLYYRIYGLSSVGLRYFNVYGPRQSPQSSYSGVISILVNRLLNRKRPSIYGDGEQTRDFIYVKDVVSANIHSLEACGEGAYVFNVGSGKSISIKQLFKLLQRILKTNIRPKYLPPREGDIHHSCADITQISQLLGWQPQWEIEAALREYTNTFRYITTITEPSNTVYNFL</sequence>
<dbReference type="Gene3D" id="3.90.25.10">
    <property type="entry name" value="UDP-galactose 4-epimerase, domain 1"/>
    <property type="match status" value="1"/>
</dbReference>
<dbReference type="OrthoDB" id="9803010at2"/>
<dbReference type="InterPro" id="IPR036291">
    <property type="entry name" value="NAD(P)-bd_dom_sf"/>
</dbReference>
<dbReference type="Proteomes" id="UP000031623">
    <property type="component" value="Chromosome"/>
</dbReference>
<dbReference type="EMBL" id="AP014633">
    <property type="protein sequence ID" value="BAP54351.1"/>
    <property type="molecule type" value="Genomic_DNA"/>
</dbReference>
<organism evidence="2 3">
    <name type="scientific">Thioploca ingrica</name>
    <dbReference type="NCBI Taxonomy" id="40754"/>
    <lineage>
        <taxon>Bacteria</taxon>
        <taxon>Pseudomonadati</taxon>
        <taxon>Pseudomonadota</taxon>
        <taxon>Gammaproteobacteria</taxon>
        <taxon>Thiotrichales</taxon>
        <taxon>Thiotrichaceae</taxon>
        <taxon>Thioploca</taxon>
    </lineage>
</organism>
<dbReference type="HOGENOM" id="CLU_007383_1_7_6"/>
<dbReference type="PANTHER" id="PTHR43245">
    <property type="entry name" value="BIFUNCTIONAL POLYMYXIN RESISTANCE PROTEIN ARNA"/>
    <property type="match status" value="1"/>
</dbReference>
<dbReference type="Pfam" id="PF01370">
    <property type="entry name" value="Epimerase"/>
    <property type="match status" value="1"/>
</dbReference>
<name>A0A090BU22_9GAMM</name>
<dbReference type="SUPFAM" id="SSF51735">
    <property type="entry name" value="NAD(P)-binding Rossmann-fold domains"/>
    <property type="match status" value="1"/>
</dbReference>
<feature type="domain" description="NAD-dependent epimerase/dehydratase" evidence="1">
    <location>
        <begin position="8"/>
        <end position="246"/>
    </location>
</feature>
<evidence type="ECO:0000313" key="3">
    <source>
        <dbReference type="Proteomes" id="UP000031623"/>
    </source>
</evidence>
<dbReference type="PANTHER" id="PTHR43245:SF13">
    <property type="entry name" value="UDP-D-APIOSE_UDP-D-XYLOSE SYNTHASE 2"/>
    <property type="match status" value="1"/>
</dbReference>
<reference evidence="2 3" key="1">
    <citation type="journal article" date="2014" name="ISME J.">
        <title>Ecophysiology of Thioploca ingrica as revealed by the complete genome sequence supplemented with proteomic evidence.</title>
        <authorList>
            <person name="Kojima H."/>
            <person name="Ogura Y."/>
            <person name="Yamamoto N."/>
            <person name="Togashi T."/>
            <person name="Mori H."/>
            <person name="Watanabe T."/>
            <person name="Nemoto F."/>
            <person name="Kurokawa K."/>
            <person name="Hayashi T."/>
            <person name="Fukui M."/>
        </authorList>
    </citation>
    <scope>NUCLEOTIDE SEQUENCE [LARGE SCALE GENOMIC DNA]</scope>
</reference>
<protein>
    <submittedName>
        <fullName evidence="2">Nucleoside-diphosphate-sugar epimerase</fullName>
    </submittedName>
</protein>
<evidence type="ECO:0000313" key="2">
    <source>
        <dbReference type="EMBL" id="BAP54351.1"/>
    </source>
</evidence>
<dbReference type="AlphaFoldDB" id="A0A090BU22"/>
<dbReference type="InterPro" id="IPR001509">
    <property type="entry name" value="Epimerase_deHydtase"/>
</dbReference>
<accession>A0A090BU22</accession>